<dbReference type="AlphaFoldDB" id="A0AAN8NUW7"/>
<feature type="domain" description="Aminoglycoside phosphotransferase" evidence="2">
    <location>
        <begin position="159"/>
        <end position="394"/>
    </location>
</feature>
<name>A0AAN8NUW7_9PEZI</name>
<dbReference type="Pfam" id="PF01636">
    <property type="entry name" value="APH"/>
    <property type="match status" value="1"/>
</dbReference>
<dbReference type="InterPro" id="IPR051678">
    <property type="entry name" value="AGP_Transferase"/>
</dbReference>
<organism evidence="3 4">
    <name type="scientific">Arthrobotrys conoides</name>
    <dbReference type="NCBI Taxonomy" id="74498"/>
    <lineage>
        <taxon>Eukaryota</taxon>
        <taxon>Fungi</taxon>
        <taxon>Dikarya</taxon>
        <taxon>Ascomycota</taxon>
        <taxon>Pezizomycotina</taxon>
        <taxon>Orbiliomycetes</taxon>
        <taxon>Orbiliales</taxon>
        <taxon>Orbiliaceae</taxon>
        <taxon>Arthrobotrys</taxon>
    </lineage>
</organism>
<keyword evidence="4" id="KW-1185">Reference proteome</keyword>
<dbReference type="InterPro" id="IPR011009">
    <property type="entry name" value="Kinase-like_dom_sf"/>
</dbReference>
<reference evidence="3 4" key="1">
    <citation type="submission" date="2019-10" db="EMBL/GenBank/DDBJ databases">
        <authorList>
            <person name="Palmer J.M."/>
        </authorList>
    </citation>
    <scope>NUCLEOTIDE SEQUENCE [LARGE SCALE GENOMIC DNA]</scope>
    <source>
        <strain evidence="3 4">TWF506</strain>
    </source>
</reference>
<evidence type="ECO:0000259" key="2">
    <source>
        <dbReference type="Pfam" id="PF01636"/>
    </source>
</evidence>
<accession>A0AAN8NUW7</accession>
<evidence type="ECO:0000313" key="4">
    <source>
        <dbReference type="Proteomes" id="UP001307849"/>
    </source>
</evidence>
<dbReference type="InterPro" id="IPR002575">
    <property type="entry name" value="Aminoglycoside_PTrfase"/>
</dbReference>
<dbReference type="PANTHER" id="PTHR21310">
    <property type="entry name" value="AMINOGLYCOSIDE PHOSPHOTRANSFERASE-RELATED-RELATED"/>
    <property type="match status" value="1"/>
</dbReference>
<dbReference type="PANTHER" id="PTHR21310:SF56">
    <property type="entry name" value="AMINOGLYCOSIDE PHOSPHOTRANSFERASE DOMAIN-CONTAINING PROTEIN"/>
    <property type="match status" value="1"/>
</dbReference>
<feature type="region of interest" description="Disordered" evidence="1">
    <location>
        <begin position="1"/>
        <end position="36"/>
    </location>
</feature>
<dbReference type="EMBL" id="JAVHJM010000006">
    <property type="protein sequence ID" value="KAK6513108.1"/>
    <property type="molecule type" value="Genomic_DNA"/>
</dbReference>
<evidence type="ECO:0000256" key="1">
    <source>
        <dbReference type="SAM" id="MobiDB-lite"/>
    </source>
</evidence>
<dbReference type="Proteomes" id="UP001307849">
    <property type="component" value="Unassembled WGS sequence"/>
</dbReference>
<gene>
    <name evidence="3" type="ORF">TWF506_009274</name>
</gene>
<comment type="caution">
    <text evidence="3">The sequence shown here is derived from an EMBL/GenBank/DDBJ whole genome shotgun (WGS) entry which is preliminary data.</text>
</comment>
<feature type="compositionally biased region" description="Basic and acidic residues" evidence="1">
    <location>
        <begin position="24"/>
        <end position="36"/>
    </location>
</feature>
<sequence length="549" mass="63186">MSTSPLPKDKGQEGPSPLEGYTKNYKEAKQVEEKQQPPENMKLVLQWINTVEATDEKNIIESDILASIDTASTSSTNYYGQEAFKHFQPKLFKLITGIIPREVHLSMVGRMKGGGNNRVAGIRIDWPSGKICKINGKVFFEPQEDDTEVRAVFRTCRWPTPGKPDPEIMDNFAILTELSRNGLKVPIVIAYDATPWNSMGVPFMLLERLPGFRLEDIYGSLTLKQKERVARLVAEQLNLFDTLKNDKMGRILGAQNAIPVKRSFQPEIPKDFKIVALDFTTGRQHKLHVKPSRSLYTVMRRMFKNWLIIIKTGGIFNNNSESVQELYIHLFEELRAILEVMKLRGFFEGAGEDNIALHHPDFFSRNIIIGASCRRPDNLDFEIEGIIDWDEAVYLPEVLRCSPCSWLWELAGPQVTNIPAWEEYYGDSDELPSGRFDFRLNPDERKIKAAYDELLSQTKRDLIYKVENVWIRRLWKFAVSGVYLSNEHDVNRFTRFLDNWAVYVKATRHRFNDPKANRYVKISPELARQIRKHIKVKSTPGTTKTTQSA</sequence>
<dbReference type="SUPFAM" id="SSF56112">
    <property type="entry name" value="Protein kinase-like (PK-like)"/>
    <property type="match status" value="1"/>
</dbReference>
<evidence type="ECO:0000313" key="3">
    <source>
        <dbReference type="EMBL" id="KAK6513108.1"/>
    </source>
</evidence>
<protein>
    <recommendedName>
        <fullName evidence="2">Aminoglycoside phosphotransferase domain-containing protein</fullName>
    </recommendedName>
</protein>
<proteinExistence type="predicted"/>